<protein>
    <submittedName>
        <fullName evidence="2">Uncharacterized protein</fullName>
    </submittedName>
</protein>
<keyword evidence="3" id="KW-1185">Reference proteome</keyword>
<dbReference type="RefSeq" id="WP_162125701.1">
    <property type="nucleotide sequence ID" value="NZ_OCND01000006.1"/>
</dbReference>
<dbReference type="Proteomes" id="UP000219374">
    <property type="component" value="Unassembled WGS sequence"/>
</dbReference>
<dbReference type="AlphaFoldDB" id="A0A286D9E5"/>
<evidence type="ECO:0000313" key="3">
    <source>
        <dbReference type="Proteomes" id="UP000219374"/>
    </source>
</evidence>
<proteinExistence type="predicted"/>
<name>A0A286D9E5_9GAMM</name>
<accession>A0A286D9E5</accession>
<dbReference type="EMBL" id="OCND01000006">
    <property type="protein sequence ID" value="SOD55286.1"/>
    <property type="molecule type" value="Genomic_DNA"/>
</dbReference>
<gene>
    <name evidence="2" type="ORF">SAMN06296416_106256</name>
</gene>
<feature type="compositionally biased region" description="Low complexity" evidence="1">
    <location>
        <begin position="24"/>
        <end position="39"/>
    </location>
</feature>
<organism evidence="2 3">
    <name type="scientific">Pseudoxanthomonas wuyuanensis</name>
    <dbReference type="NCBI Taxonomy" id="1073196"/>
    <lineage>
        <taxon>Bacteria</taxon>
        <taxon>Pseudomonadati</taxon>
        <taxon>Pseudomonadota</taxon>
        <taxon>Gammaproteobacteria</taxon>
        <taxon>Lysobacterales</taxon>
        <taxon>Lysobacteraceae</taxon>
        <taxon>Pseudoxanthomonas</taxon>
    </lineage>
</organism>
<feature type="region of interest" description="Disordered" evidence="1">
    <location>
        <begin position="1"/>
        <end position="54"/>
    </location>
</feature>
<reference evidence="2 3" key="1">
    <citation type="submission" date="2017-09" db="EMBL/GenBank/DDBJ databases">
        <authorList>
            <person name="Ehlers B."/>
            <person name="Leendertz F.H."/>
        </authorList>
    </citation>
    <scope>NUCLEOTIDE SEQUENCE [LARGE SCALE GENOMIC DNA]</scope>
    <source>
        <strain evidence="2 3">CGMCC 1.10978</strain>
    </source>
</reference>
<evidence type="ECO:0000256" key="1">
    <source>
        <dbReference type="SAM" id="MobiDB-lite"/>
    </source>
</evidence>
<sequence>MSKPIKHHPEPSEPPQTAASGASPADTPRTPARVPAAAPMLARHPSAPRSRHLA</sequence>
<evidence type="ECO:0000313" key="2">
    <source>
        <dbReference type="EMBL" id="SOD55286.1"/>
    </source>
</evidence>